<comment type="caution">
    <text evidence="1">The sequence shown here is derived from an EMBL/GenBank/DDBJ whole genome shotgun (WGS) entry which is preliminary data.</text>
</comment>
<dbReference type="Proteomes" id="UP000266723">
    <property type="component" value="Unassembled WGS sequence"/>
</dbReference>
<sequence>MIAKLILYNPQYSCFCYLTISSGKGHYSFVIDMIACGSLHYFVSSSQSLRVGIDFESTSSIIGAIYALSSISINKNLGFTMKKLIGLDRLICTEPPLAPGQFFGLLGGVSSRTSTDLNPASASQSYRITDWTELAFSKTAANQIQVGGHPVCRFAWLRTHAPRHLVLHMAGCMSRTHAGCHHSYQMSGCMTGTHARHHIITHMASCMRGDTSCVVDPPRASICQAACAASMNGDTSSFWRHSACWTVDTTF</sequence>
<evidence type="ECO:0000313" key="2">
    <source>
        <dbReference type="Proteomes" id="UP000266723"/>
    </source>
</evidence>
<gene>
    <name evidence="1" type="ORF">DY000_02062170</name>
</gene>
<accession>A0ABQ7AU15</accession>
<keyword evidence="2" id="KW-1185">Reference proteome</keyword>
<reference evidence="1 2" key="1">
    <citation type="journal article" date="2020" name="BMC Genomics">
        <title>Intraspecific diversification of the crop wild relative Brassica cretica Lam. using demographic model selection.</title>
        <authorList>
            <person name="Kioukis A."/>
            <person name="Michalopoulou V.A."/>
            <person name="Briers L."/>
            <person name="Pirintsos S."/>
            <person name="Studholme D.J."/>
            <person name="Pavlidis P."/>
            <person name="Sarris P.F."/>
        </authorList>
    </citation>
    <scope>NUCLEOTIDE SEQUENCE [LARGE SCALE GENOMIC DNA]</scope>
    <source>
        <strain evidence="2">cv. PFS-1207/04</strain>
    </source>
</reference>
<name>A0ABQ7AU15_BRACR</name>
<organism evidence="1 2">
    <name type="scientific">Brassica cretica</name>
    <name type="common">Mustard</name>
    <dbReference type="NCBI Taxonomy" id="69181"/>
    <lineage>
        <taxon>Eukaryota</taxon>
        <taxon>Viridiplantae</taxon>
        <taxon>Streptophyta</taxon>
        <taxon>Embryophyta</taxon>
        <taxon>Tracheophyta</taxon>
        <taxon>Spermatophyta</taxon>
        <taxon>Magnoliopsida</taxon>
        <taxon>eudicotyledons</taxon>
        <taxon>Gunneridae</taxon>
        <taxon>Pentapetalae</taxon>
        <taxon>rosids</taxon>
        <taxon>malvids</taxon>
        <taxon>Brassicales</taxon>
        <taxon>Brassicaceae</taxon>
        <taxon>Brassiceae</taxon>
        <taxon>Brassica</taxon>
    </lineage>
</organism>
<evidence type="ECO:0000313" key="1">
    <source>
        <dbReference type="EMBL" id="KAF3517468.1"/>
    </source>
</evidence>
<dbReference type="EMBL" id="QGKV02001556">
    <property type="protein sequence ID" value="KAF3517468.1"/>
    <property type="molecule type" value="Genomic_DNA"/>
</dbReference>
<evidence type="ECO:0008006" key="3">
    <source>
        <dbReference type="Google" id="ProtNLM"/>
    </source>
</evidence>
<proteinExistence type="predicted"/>
<protein>
    <recommendedName>
        <fullName evidence="3">Xylanase inhibitor N-terminal domain-containing protein</fullName>
    </recommendedName>
</protein>